<dbReference type="Pfam" id="PF04892">
    <property type="entry name" value="VanZ"/>
    <property type="match status" value="1"/>
</dbReference>
<comment type="caution">
    <text evidence="3">The sequence shown here is derived from an EMBL/GenBank/DDBJ whole genome shotgun (WGS) entry which is preliminary data.</text>
</comment>
<name>A0ABW9ZVG1_9BACT</name>
<evidence type="ECO:0000256" key="1">
    <source>
        <dbReference type="SAM" id="Phobius"/>
    </source>
</evidence>
<dbReference type="InterPro" id="IPR006976">
    <property type="entry name" value="VanZ-like"/>
</dbReference>
<evidence type="ECO:0000313" key="4">
    <source>
        <dbReference type="Proteomes" id="UP000753802"/>
    </source>
</evidence>
<gene>
    <name evidence="3" type="ORF">GWC95_11115</name>
</gene>
<dbReference type="Proteomes" id="UP000753802">
    <property type="component" value="Unassembled WGS sequence"/>
</dbReference>
<keyword evidence="1" id="KW-0472">Membrane</keyword>
<accession>A0ABW9ZVG1</accession>
<dbReference type="PANTHER" id="PTHR36834">
    <property type="entry name" value="MEMBRANE PROTEIN-RELATED"/>
    <property type="match status" value="1"/>
</dbReference>
<dbReference type="RefSeq" id="WP_161818769.1">
    <property type="nucleotide sequence ID" value="NZ_JAACJS010000012.1"/>
</dbReference>
<keyword evidence="1" id="KW-0812">Transmembrane</keyword>
<proteinExistence type="predicted"/>
<feature type="transmembrane region" description="Helical" evidence="1">
    <location>
        <begin position="6"/>
        <end position="23"/>
    </location>
</feature>
<dbReference type="InterPro" id="IPR053150">
    <property type="entry name" value="Teicoplanin_resist-assoc"/>
</dbReference>
<evidence type="ECO:0000259" key="2">
    <source>
        <dbReference type="Pfam" id="PF04892"/>
    </source>
</evidence>
<feature type="transmembrane region" description="Helical" evidence="1">
    <location>
        <begin position="43"/>
        <end position="65"/>
    </location>
</feature>
<organism evidence="3 4">
    <name type="scientific">Sediminibacterium roseum</name>
    <dbReference type="NCBI Taxonomy" id="1978412"/>
    <lineage>
        <taxon>Bacteria</taxon>
        <taxon>Pseudomonadati</taxon>
        <taxon>Bacteroidota</taxon>
        <taxon>Chitinophagia</taxon>
        <taxon>Chitinophagales</taxon>
        <taxon>Chitinophagaceae</taxon>
        <taxon>Sediminibacterium</taxon>
    </lineage>
</organism>
<dbReference type="PANTHER" id="PTHR36834:SF1">
    <property type="entry name" value="INTEGRAL MEMBRANE PROTEIN"/>
    <property type="match status" value="1"/>
</dbReference>
<protein>
    <submittedName>
        <fullName evidence="3">VanZ family protein</fullName>
    </submittedName>
</protein>
<keyword evidence="4" id="KW-1185">Reference proteome</keyword>
<feature type="transmembrane region" description="Helical" evidence="1">
    <location>
        <begin position="102"/>
        <end position="123"/>
    </location>
</feature>
<reference evidence="3 4" key="1">
    <citation type="submission" date="2020-01" db="EMBL/GenBank/DDBJ databases">
        <title>Genome analysis.</title>
        <authorList>
            <person name="Wu S."/>
            <person name="Wang G."/>
        </authorList>
    </citation>
    <scope>NUCLEOTIDE SEQUENCE [LARGE SCALE GENOMIC DNA]</scope>
    <source>
        <strain evidence="3 4">SYL130</strain>
    </source>
</reference>
<sequence>MLHSTFFKPVVVLLAVAIPAWFIARGAFRKRTTGIDISFSREFLLFVFYLYLIAIAAITIVPLSYSVHRAPEANDINMVPFKPTIRAIKQAMRYERFSVRMLFQNTAGNVLMFIPFGFLLPLVIKRINSFVKIFLAGLFFSASIEFIQYIERSFGVYRAVDIDDVILNTIGAIIGWMILCSLRWFAGLFQPK</sequence>
<keyword evidence="1" id="KW-1133">Transmembrane helix</keyword>
<evidence type="ECO:0000313" key="3">
    <source>
        <dbReference type="EMBL" id="NCI50475.1"/>
    </source>
</evidence>
<feature type="transmembrane region" description="Helical" evidence="1">
    <location>
        <begin position="130"/>
        <end position="150"/>
    </location>
</feature>
<feature type="domain" description="VanZ-like" evidence="2">
    <location>
        <begin position="48"/>
        <end position="180"/>
    </location>
</feature>
<dbReference type="EMBL" id="JAACJS010000012">
    <property type="protein sequence ID" value="NCI50475.1"/>
    <property type="molecule type" value="Genomic_DNA"/>
</dbReference>
<feature type="transmembrane region" description="Helical" evidence="1">
    <location>
        <begin position="165"/>
        <end position="186"/>
    </location>
</feature>